<dbReference type="NCBIfam" id="TIGR01978">
    <property type="entry name" value="sufC"/>
    <property type="match status" value="1"/>
</dbReference>
<dbReference type="GO" id="GO:0016887">
    <property type="term" value="F:ATP hydrolysis activity"/>
    <property type="evidence" value="ECO:0007669"/>
    <property type="project" value="InterPro"/>
</dbReference>
<dbReference type="Pfam" id="PF00005">
    <property type="entry name" value="ABC_tran"/>
    <property type="match status" value="1"/>
</dbReference>
<protein>
    <submittedName>
        <fullName evidence="3">Fe-S cluster assembly ATPase SufC</fullName>
    </submittedName>
</protein>
<evidence type="ECO:0000313" key="4">
    <source>
        <dbReference type="Proteomes" id="UP000321408"/>
    </source>
</evidence>
<sequence>MLRIENLTVRVEDRQILKDFNLNINKGEVHVLLGPNGAGKTTLIKAILGYKNYIIESGKIYFKGKDITNLSISERVSQGIGVLFQRPPEINGVKLSKLLSVCDQKRNSFIHKTSENACDSDLDDYMNNLTKRVKFSDHFLERDVNTGFSGGEVKRSEILQMMVMQPDLLLFDEPDSGVDVENVELIASVMRELLDRDKVPSKQEKSGLIITHLGYILKFLGHITRAHILMHGKILCSGNPKQIINAVMKNGFEKCKECISCIDPIESFKEVDLTL</sequence>
<keyword evidence="1" id="KW-0547">Nucleotide-binding</keyword>
<dbReference type="AlphaFoldDB" id="A0A5B9D7J8"/>
<dbReference type="PANTHER" id="PTHR43204">
    <property type="entry name" value="ABC TRANSPORTER I FAMILY MEMBER 6, CHLOROPLASTIC"/>
    <property type="match status" value="1"/>
</dbReference>
<dbReference type="InterPro" id="IPR027417">
    <property type="entry name" value="P-loop_NTPase"/>
</dbReference>
<dbReference type="SUPFAM" id="SSF52540">
    <property type="entry name" value="P-loop containing nucleoside triphosphate hydrolases"/>
    <property type="match status" value="1"/>
</dbReference>
<dbReference type="Proteomes" id="UP000321408">
    <property type="component" value="Chromosome"/>
</dbReference>
<name>A0A5B9D7J8_9ARCH</name>
<accession>A0A5B9D7J8</accession>
<dbReference type="InterPro" id="IPR010230">
    <property type="entry name" value="FeS-cluster_ATPase_SufC"/>
</dbReference>
<gene>
    <name evidence="3" type="primary">sufC</name>
    <name evidence="3" type="ORF">DSAG12_00885</name>
</gene>
<keyword evidence="2" id="KW-0067">ATP-binding</keyword>
<dbReference type="CDD" id="cd03217">
    <property type="entry name" value="ABC_FeS_Assembly"/>
    <property type="match status" value="1"/>
</dbReference>
<evidence type="ECO:0000313" key="3">
    <source>
        <dbReference type="EMBL" id="QEE15062.2"/>
    </source>
</evidence>
<dbReference type="GO" id="GO:0005524">
    <property type="term" value="F:ATP binding"/>
    <property type="evidence" value="ECO:0007669"/>
    <property type="project" value="UniProtKB-KW"/>
</dbReference>
<dbReference type="SMART" id="SM00382">
    <property type="entry name" value="AAA"/>
    <property type="match status" value="1"/>
</dbReference>
<dbReference type="Gene3D" id="3.40.50.300">
    <property type="entry name" value="P-loop containing nucleotide triphosphate hydrolases"/>
    <property type="match status" value="1"/>
</dbReference>
<dbReference type="InterPro" id="IPR003439">
    <property type="entry name" value="ABC_transporter-like_ATP-bd"/>
</dbReference>
<dbReference type="PANTHER" id="PTHR43204:SF1">
    <property type="entry name" value="ABC TRANSPORTER I FAMILY MEMBER 6, CHLOROPLASTIC"/>
    <property type="match status" value="1"/>
</dbReference>
<evidence type="ECO:0000256" key="2">
    <source>
        <dbReference type="ARBA" id="ARBA00022840"/>
    </source>
</evidence>
<reference evidence="3 4" key="1">
    <citation type="journal article" date="2020" name="Nature">
        <title>Isolation of an archaeon at the prokaryote-eukaryote interface.</title>
        <authorList>
            <person name="Imachi H."/>
            <person name="Nobu M.K."/>
            <person name="Nakahara N."/>
            <person name="Morono Y."/>
            <person name="Ogawara M."/>
            <person name="Takaki Y."/>
            <person name="Takano Y."/>
            <person name="Uematsu K."/>
            <person name="Ikuta T."/>
            <person name="Ito M."/>
            <person name="Matsui Y."/>
            <person name="Miyazaki M."/>
            <person name="Murata K."/>
            <person name="Saito Y."/>
            <person name="Sakai S."/>
            <person name="Song C."/>
            <person name="Tasumi E."/>
            <person name="Yamanaka Y."/>
            <person name="Yamaguchi T."/>
            <person name="Kamagata Y."/>
            <person name="Tamaki H."/>
            <person name="Takai K."/>
        </authorList>
    </citation>
    <scope>NUCLEOTIDE SEQUENCE [LARGE SCALE GENOMIC DNA]</scope>
    <source>
        <strain evidence="3 4">MK-D1</strain>
    </source>
</reference>
<reference evidence="3 4" key="2">
    <citation type="journal article" date="2024" name="Int. J. Syst. Evol. Microbiol.">
        <title>Promethearchaeum syntrophicum gen. nov., sp. nov., an anaerobic, obligately syntrophic archaeon, the first isolate of the lineage 'Asgard' archaea, and proposal of the new archaeal phylum Promethearchaeota phyl. nov. and kingdom Promethearchaeati regn. nov.</title>
        <authorList>
            <person name="Imachi H."/>
            <person name="Nobu M.K."/>
            <person name="Kato S."/>
            <person name="Takaki Y."/>
            <person name="Miyazaki M."/>
            <person name="Miyata M."/>
            <person name="Ogawara M."/>
            <person name="Saito Y."/>
            <person name="Sakai S."/>
            <person name="Tahara Y.O."/>
            <person name="Takano Y."/>
            <person name="Tasumi E."/>
            <person name="Uematsu K."/>
            <person name="Yoshimura T."/>
            <person name="Itoh T."/>
            <person name="Ohkuma M."/>
            <person name="Takai K."/>
        </authorList>
    </citation>
    <scope>NUCLEOTIDE SEQUENCE [LARGE SCALE GENOMIC DNA]</scope>
    <source>
        <strain evidence="3 4">MK-D1</strain>
    </source>
</reference>
<dbReference type="PROSITE" id="PS50893">
    <property type="entry name" value="ABC_TRANSPORTER_2"/>
    <property type="match status" value="1"/>
</dbReference>
<dbReference type="InterPro" id="IPR003593">
    <property type="entry name" value="AAA+_ATPase"/>
</dbReference>
<dbReference type="EMBL" id="CP042905">
    <property type="protein sequence ID" value="QEE15062.2"/>
    <property type="molecule type" value="Genomic_DNA"/>
</dbReference>
<keyword evidence="4" id="KW-1185">Reference proteome</keyword>
<organism evidence="3 4">
    <name type="scientific">Promethearchaeum syntrophicum</name>
    <dbReference type="NCBI Taxonomy" id="2594042"/>
    <lineage>
        <taxon>Archaea</taxon>
        <taxon>Promethearchaeati</taxon>
        <taxon>Promethearchaeota</taxon>
        <taxon>Promethearchaeia</taxon>
        <taxon>Promethearchaeales</taxon>
        <taxon>Promethearchaeaceae</taxon>
        <taxon>Promethearchaeum</taxon>
    </lineage>
</organism>
<evidence type="ECO:0000256" key="1">
    <source>
        <dbReference type="ARBA" id="ARBA00022741"/>
    </source>
</evidence>
<proteinExistence type="predicted"/>
<dbReference type="KEGG" id="psyt:DSAG12_00885"/>